<proteinExistence type="predicted"/>
<keyword evidence="2" id="KW-1185">Reference proteome</keyword>
<sequence>MDASKKYYRFAGMPLALQVWLYEYCSHVDSRIATRVKDEFDDIRKLINDKFNSLMDVNMDSDINKDKLEHMVDIHFDQREHIRSTDKSITSETPVVMPGHTAQTHVGDVHLEDLNMPPYQFELLDELLPSLNLERSIIVHPNANIQDEVTPLPMQRCR</sequence>
<comment type="caution">
    <text evidence="1">The sequence shown here is derived from an EMBL/GenBank/DDBJ whole genome shotgun (WGS) entry which is preliminary data.</text>
</comment>
<gene>
    <name evidence="1" type="ORF">HAX54_022319</name>
</gene>
<accession>A0ABS8UW61</accession>
<reference evidence="1 2" key="1">
    <citation type="journal article" date="2021" name="BMC Genomics">
        <title>Datura genome reveals duplications of psychoactive alkaloid biosynthetic genes and high mutation rate following tissue culture.</title>
        <authorList>
            <person name="Rajewski A."/>
            <person name="Carter-House D."/>
            <person name="Stajich J."/>
            <person name="Litt A."/>
        </authorList>
    </citation>
    <scope>NUCLEOTIDE SEQUENCE [LARGE SCALE GENOMIC DNA]</scope>
    <source>
        <strain evidence="1">AR-01</strain>
    </source>
</reference>
<dbReference type="Proteomes" id="UP000823775">
    <property type="component" value="Unassembled WGS sequence"/>
</dbReference>
<dbReference type="PANTHER" id="PTHR48302:SF2">
    <property type="entry name" value="DUF1985 DOMAIN-CONTAINING PROTEIN"/>
    <property type="match status" value="1"/>
</dbReference>
<evidence type="ECO:0000313" key="2">
    <source>
        <dbReference type="Proteomes" id="UP000823775"/>
    </source>
</evidence>
<organism evidence="1 2">
    <name type="scientific">Datura stramonium</name>
    <name type="common">Jimsonweed</name>
    <name type="synonym">Common thornapple</name>
    <dbReference type="NCBI Taxonomy" id="4076"/>
    <lineage>
        <taxon>Eukaryota</taxon>
        <taxon>Viridiplantae</taxon>
        <taxon>Streptophyta</taxon>
        <taxon>Embryophyta</taxon>
        <taxon>Tracheophyta</taxon>
        <taxon>Spermatophyta</taxon>
        <taxon>Magnoliopsida</taxon>
        <taxon>eudicotyledons</taxon>
        <taxon>Gunneridae</taxon>
        <taxon>Pentapetalae</taxon>
        <taxon>asterids</taxon>
        <taxon>lamiids</taxon>
        <taxon>Solanales</taxon>
        <taxon>Solanaceae</taxon>
        <taxon>Solanoideae</taxon>
        <taxon>Datureae</taxon>
        <taxon>Datura</taxon>
    </lineage>
</organism>
<dbReference type="EMBL" id="JACEIK010002682">
    <property type="protein sequence ID" value="MCD9638380.1"/>
    <property type="molecule type" value="Genomic_DNA"/>
</dbReference>
<name>A0ABS8UW61_DATST</name>
<dbReference type="PANTHER" id="PTHR48302">
    <property type="entry name" value="ULP1 PROTEASE FAMILY, C-TERMINAL CATALYTIC DOMAIN CONTAINING PROTEIN"/>
    <property type="match status" value="1"/>
</dbReference>
<evidence type="ECO:0000313" key="1">
    <source>
        <dbReference type="EMBL" id="MCD9638380.1"/>
    </source>
</evidence>
<protein>
    <submittedName>
        <fullName evidence="1">Uncharacterized protein</fullName>
    </submittedName>
</protein>